<dbReference type="Proteomes" id="UP000003082">
    <property type="component" value="Unassembled WGS sequence"/>
</dbReference>
<dbReference type="EMBL" id="ACFU01000029">
    <property type="protein sequence ID" value="EEF13022.1"/>
    <property type="molecule type" value="Genomic_DNA"/>
</dbReference>
<accession>B9D4P8</accession>
<protein>
    <submittedName>
        <fullName evidence="1">Uncharacterized protein</fullName>
    </submittedName>
</protein>
<reference evidence="1 2" key="1">
    <citation type="submission" date="2008-08" db="EMBL/GenBank/DDBJ databases">
        <authorList>
            <person name="Madupu R."/>
            <person name="Durkin A.S."/>
            <person name="Torralba M."/>
            <person name="Methe B."/>
            <person name="Sutton G.G."/>
            <person name="Strausberg R.L."/>
            <person name="Nelson K.E."/>
        </authorList>
    </citation>
    <scope>NUCLEOTIDE SEQUENCE [LARGE SCALE GENOMIC DNA]</scope>
    <source>
        <strain evidence="1 2">RM3267</strain>
    </source>
</reference>
<evidence type="ECO:0000313" key="2">
    <source>
        <dbReference type="Proteomes" id="UP000003082"/>
    </source>
</evidence>
<dbReference type="STRING" id="553218.CAMRE0001_3093"/>
<organism evidence="1 2">
    <name type="scientific">Campylobacter rectus RM3267</name>
    <dbReference type="NCBI Taxonomy" id="553218"/>
    <lineage>
        <taxon>Bacteria</taxon>
        <taxon>Pseudomonadati</taxon>
        <taxon>Campylobacterota</taxon>
        <taxon>Epsilonproteobacteria</taxon>
        <taxon>Campylobacterales</taxon>
        <taxon>Campylobacteraceae</taxon>
        <taxon>Campylobacter</taxon>
    </lineage>
</organism>
<dbReference type="AlphaFoldDB" id="B9D4P8"/>
<comment type="caution">
    <text evidence="1">The sequence shown here is derived from an EMBL/GenBank/DDBJ whole genome shotgun (WGS) entry which is preliminary data.</text>
</comment>
<proteinExistence type="predicted"/>
<name>B9D4P8_CAMRE</name>
<sequence length="63" mass="7147">MRCTERGCEFIALRRLADDTNLTSRQPVKSFDSHLLPLALQTAQILPHSRTEFAVIYVKFAAV</sequence>
<keyword evidence="2" id="KW-1185">Reference proteome</keyword>
<evidence type="ECO:0000313" key="1">
    <source>
        <dbReference type="EMBL" id="EEF13022.1"/>
    </source>
</evidence>
<gene>
    <name evidence="1" type="ORF">CAMRE0001_3093</name>
</gene>